<dbReference type="EC" id="6.2.1.34" evidence="3"/>
<dbReference type="InterPro" id="IPR032875">
    <property type="entry name" value="Succ_CoA_lig_flav_dom"/>
</dbReference>
<dbReference type="Proteomes" id="UP000494183">
    <property type="component" value="Unassembled WGS sequence"/>
</dbReference>
<dbReference type="InterPro" id="IPR003781">
    <property type="entry name" value="CoA-bd"/>
</dbReference>
<dbReference type="Gene3D" id="3.40.50.261">
    <property type="entry name" value="Succinyl-CoA synthetase domains"/>
    <property type="match status" value="2"/>
</dbReference>
<dbReference type="InterPro" id="IPR013815">
    <property type="entry name" value="ATP_grasp_subdomain_1"/>
</dbReference>
<feature type="domain" description="CoA-binding" evidence="2">
    <location>
        <begin position="12"/>
        <end position="107"/>
    </location>
</feature>
<keyword evidence="4" id="KW-1185">Reference proteome</keyword>
<evidence type="ECO:0000313" key="3">
    <source>
        <dbReference type="EMBL" id="CAB3935419.1"/>
    </source>
</evidence>
<evidence type="ECO:0000256" key="1">
    <source>
        <dbReference type="ARBA" id="ARBA00060888"/>
    </source>
</evidence>
<dbReference type="PANTHER" id="PTHR42793:SF4">
    <property type="entry name" value="BLL6376 PROTEIN"/>
    <property type="match status" value="1"/>
</dbReference>
<dbReference type="SUPFAM" id="SSF56059">
    <property type="entry name" value="Glutathione synthetase ATP-binding domain-like"/>
    <property type="match status" value="1"/>
</dbReference>
<dbReference type="Pfam" id="PF13607">
    <property type="entry name" value="Succ_CoA_lig"/>
    <property type="match status" value="1"/>
</dbReference>
<sequence length="704" mass="72931">MTQLPDPSLSRLFDPQGIAIVGASATPGKIGAMPITLLLQHGYSGRIIPVNPRADIIAGLPALPGLDALDDAVDLAILAVPAAHAAQALERARPGQVGAAVVFTSGFSETGSDGAAQQERLCTIARERGIRLLGPNCLGFMNVRRNVYATFSPAPANGVVAPGGIGMVSQSGAFGAYAYSMARERGLGLSHWISTGNEADIDVADCIEWLARDTDTRVIMAYMEGCRDGAKLRRALAAARNADKPVVVTKIGRTQAGAQAAASHTAALAGDDAVYDALFRQYGALRARTIEEFFNLGYALDTWKRPPQGRRLGIFTISGGVGALMADEAADTGLALPEPAADAQARLLQRVPFASGRNPVDVTGQAVSEPGLLLATADDMLADGRYDALAVFLAAAGSSEALWPTFETFARQMQARHPGVPLAISALFPPARRRELERLGCLVFPDPSAAIRTIGAVAGLGSGPAPGVVETSPATADAGALPLLDAYNEVQAMELLRQAGLPASPCVLAGDADAAVRAAASLGAACVLKVVSPDITHKSDVGGVKLNVQGDDALRSAYADILASVRQHRPDARIDGVLVAPMAPKGVECIAGVHCDPVFGPVVMFGLGGVFVEVLKDVSFRLAPFGRDDALAMIREIKGYALLQGARGAPPCDIGALAEALAALSRFAHARRADFSSVEINPLLALPEGQGVVALDAVVIRADA</sequence>
<keyword evidence="3" id="KW-0436">Ligase</keyword>
<comment type="similarity">
    <text evidence="1">In the N-terminal section; belongs to the acetate CoA ligase alpha subunit family.</text>
</comment>
<dbReference type="PANTHER" id="PTHR42793">
    <property type="entry name" value="COA BINDING DOMAIN CONTAINING PROTEIN"/>
    <property type="match status" value="1"/>
</dbReference>
<accession>A0A6S7F5H5</accession>
<dbReference type="Pfam" id="PF13549">
    <property type="entry name" value="ATP-grasp_5"/>
    <property type="match status" value="1"/>
</dbReference>
<dbReference type="SMART" id="SM00881">
    <property type="entry name" value="CoA_binding"/>
    <property type="match status" value="1"/>
</dbReference>
<name>A0A6S7F5H5_9BURK</name>
<dbReference type="GO" id="GO:0050563">
    <property type="term" value="F:trans-feruloyl-CoA synthase activity"/>
    <property type="evidence" value="ECO:0007669"/>
    <property type="project" value="UniProtKB-EC"/>
</dbReference>
<protein>
    <submittedName>
        <fullName evidence="3">Trans-feruloyl-CoA synthase FCS1</fullName>
        <ecNumber evidence="3">6.2.1.34</ecNumber>
    </submittedName>
</protein>
<dbReference type="GO" id="GO:0005524">
    <property type="term" value="F:ATP binding"/>
    <property type="evidence" value="ECO:0007669"/>
    <property type="project" value="InterPro"/>
</dbReference>
<proteinExistence type="inferred from homology"/>
<dbReference type="FunFam" id="3.30.1490.20:FF:000020">
    <property type="entry name" value="Protein lysine acetyltransferase"/>
    <property type="match status" value="1"/>
</dbReference>
<organism evidence="3 4">
    <name type="scientific">Achromobacter insolitus</name>
    <dbReference type="NCBI Taxonomy" id="217204"/>
    <lineage>
        <taxon>Bacteria</taxon>
        <taxon>Pseudomonadati</taxon>
        <taxon>Pseudomonadota</taxon>
        <taxon>Betaproteobacteria</taxon>
        <taxon>Burkholderiales</taxon>
        <taxon>Alcaligenaceae</taxon>
        <taxon>Achromobacter</taxon>
    </lineage>
</organism>
<dbReference type="Pfam" id="PF13380">
    <property type="entry name" value="CoA_binding_2"/>
    <property type="match status" value="1"/>
</dbReference>
<evidence type="ECO:0000259" key="2">
    <source>
        <dbReference type="SMART" id="SM00881"/>
    </source>
</evidence>
<dbReference type="AlphaFoldDB" id="A0A6S7F5H5"/>
<dbReference type="InterPro" id="IPR016102">
    <property type="entry name" value="Succinyl-CoA_synth-like"/>
</dbReference>
<dbReference type="SUPFAM" id="SSF51735">
    <property type="entry name" value="NAD(P)-binding Rossmann-fold domains"/>
    <property type="match status" value="1"/>
</dbReference>
<dbReference type="RefSeq" id="WP_175201825.1">
    <property type="nucleotide sequence ID" value="NZ_CADILH010000007.1"/>
</dbReference>
<dbReference type="InterPro" id="IPR036291">
    <property type="entry name" value="NAD(P)-bd_dom_sf"/>
</dbReference>
<evidence type="ECO:0000313" key="4">
    <source>
        <dbReference type="Proteomes" id="UP000494183"/>
    </source>
</evidence>
<dbReference type="Gene3D" id="3.40.50.720">
    <property type="entry name" value="NAD(P)-binding Rossmann-like Domain"/>
    <property type="match status" value="1"/>
</dbReference>
<dbReference type="Gene3D" id="3.30.1490.20">
    <property type="entry name" value="ATP-grasp fold, A domain"/>
    <property type="match status" value="1"/>
</dbReference>
<reference evidence="3 4" key="1">
    <citation type="submission" date="2020-04" db="EMBL/GenBank/DDBJ databases">
        <authorList>
            <person name="De Canck E."/>
        </authorList>
    </citation>
    <scope>NUCLEOTIDE SEQUENCE [LARGE SCALE GENOMIC DNA]</scope>
    <source>
        <strain evidence="3 4">LMG 6000</strain>
    </source>
</reference>
<dbReference type="EMBL" id="CADILH010000007">
    <property type="protein sequence ID" value="CAB3935419.1"/>
    <property type="molecule type" value="Genomic_DNA"/>
</dbReference>
<gene>
    <name evidence="3" type="primary">FCS1_5</name>
    <name evidence="3" type="ORF">LMG6000_04316</name>
</gene>
<dbReference type="Gene3D" id="3.30.470.20">
    <property type="entry name" value="ATP-grasp fold, B domain"/>
    <property type="match status" value="1"/>
</dbReference>
<dbReference type="SUPFAM" id="SSF52210">
    <property type="entry name" value="Succinyl-CoA synthetase domains"/>
    <property type="match status" value="2"/>
</dbReference>